<evidence type="ECO:0000256" key="1">
    <source>
        <dbReference type="ARBA" id="ARBA00004370"/>
    </source>
</evidence>
<name>A0ABD2Y3P3_9GENT</name>
<dbReference type="SUPFAM" id="SSF52058">
    <property type="entry name" value="L domain-like"/>
    <property type="match status" value="1"/>
</dbReference>
<keyword evidence="3" id="KW-0732">Signal</keyword>
<accession>A0ABD2Y3P3</accession>
<reference evidence="8 9" key="1">
    <citation type="submission" date="2024-11" db="EMBL/GenBank/DDBJ databases">
        <title>A near-complete genome assembly of Cinchona calisaya.</title>
        <authorList>
            <person name="Lian D.C."/>
            <person name="Zhao X.W."/>
            <person name="Wei L."/>
        </authorList>
    </citation>
    <scope>NUCLEOTIDE SEQUENCE [LARGE SCALE GENOMIC DNA]</scope>
    <source>
        <tissue evidence="8">Nenye</tissue>
    </source>
</reference>
<dbReference type="InterPro" id="IPR032675">
    <property type="entry name" value="LRR_dom_sf"/>
</dbReference>
<dbReference type="EMBL" id="JBJUIK010000016">
    <property type="protein sequence ID" value="KAL3500477.1"/>
    <property type="molecule type" value="Genomic_DNA"/>
</dbReference>
<dbReference type="GO" id="GO:0016020">
    <property type="term" value="C:membrane"/>
    <property type="evidence" value="ECO:0007669"/>
    <property type="project" value="UniProtKB-SubCell"/>
</dbReference>
<evidence type="ECO:0000256" key="3">
    <source>
        <dbReference type="ARBA" id="ARBA00022729"/>
    </source>
</evidence>
<evidence type="ECO:0000259" key="7">
    <source>
        <dbReference type="Pfam" id="PF08263"/>
    </source>
</evidence>
<evidence type="ECO:0000256" key="6">
    <source>
        <dbReference type="ARBA" id="ARBA00023180"/>
    </source>
</evidence>
<dbReference type="Gene3D" id="3.80.10.10">
    <property type="entry name" value="Ribonuclease Inhibitor"/>
    <property type="match status" value="2"/>
</dbReference>
<dbReference type="Pfam" id="PF08263">
    <property type="entry name" value="LRRNT_2"/>
    <property type="match status" value="1"/>
</dbReference>
<dbReference type="Pfam" id="PF00560">
    <property type="entry name" value="LRR_1"/>
    <property type="match status" value="2"/>
</dbReference>
<comment type="caution">
    <text evidence="8">The sequence shown here is derived from an EMBL/GenBank/DDBJ whole genome shotgun (WGS) entry which is preliminary data.</text>
</comment>
<keyword evidence="2" id="KW-0433">Leucine-rich repeat</keyword>
<dbReference type="InterPro" id="IPR013210">
    <property type="entry name" value="LRR_N_plant-typ"/>
</dbReference>
<dbReference type="InterPro" id="IPR053211">
    <property type="entry name" value="DNA_repair-toleration"/>
</dbReference>
<evidence type="ECO:0000313" key="8">
    <source>
        <dbReference type="EMBL" id="KAL3500477.1"/>
    </source>
</evidence>
<protein>
    <recommendedName>
        <fullName evidence="7">Leucine-rich repeat-containing N-terminal plant-type domain-containing protein</fullName>
    </recommendedName>
</protein>
<sequence>MALEVIGSECDLGFVERFQIPLVGVWSSSANVLRLVLLVMNLPQNISAARFVGNETDRMALLEFKNQISGDPNEVLNSWNHSHHHCQWHGITCDARHRSKGHSLKFASEIPQEVGRLIRLRFHNMSRNTLTGEIPVNKLEKLYLATNNLTGEIPSTIGNQSSIKELSFSSNNLEGNLPEEISLLTSLMILEMGSNKLTGHIPPSRYNISTLTLFAAPENLFYGSLPPNLGLKLTNLQIIAIAGNIFYGEVPIQLPIALSLK</sequence>
<dbReference type="InterPro" id="IPR001611">
    <property type="entry name" value="Leu-rich_rpt"/>
</dbReference>
<evidence type="ECO:0000313" key="9">
    <source>
        <dbReference type="Proteomes" id="UP001630127"/>
    </source>
</evidence>
<evidence type="ECO:0000256" key="4">
    <source>
        <dbReference type="ARBA" id="ARBA00022737"/>
    </source>
</evidence>
<dbReference type="AlphaFoldDB" id="A0ABD2Y3P3"/>
<evidence type="ECO:0000256" key="5">
    <source>
        <dbReference type="ARBA" id="ARBA00023136"/>
    </source>
</evidence>
<keyword evidence="9" id="KW-1185">Reference proteome</keyword>
<dbReference type="Proteomes" id="UP001630127">
    <property type="component" value="Unassembled WGS sequence"/>
</dbReference>
<keyword evidence="6" id="KW-0325">Glycoprotein</keyword>
<proteinExistence type="predicted"/>
<keyword evidence="5" id="KW-0472">Membrane</keyword>
<dbReference type="FunFam" id="3.80.10.10:FF:000041">
    <property type="entry name" value="LRR receptor-like serine/threonine-protein kinase ERECTA"/>
    <property type="match status" value="1"/>
</dbReference>
<organism evidence="8 9">
    <name type="scientific">Cinchona calisaya</name>
    <dbReference type="NCBI Taxonomy" id="153742"/>
    <lineage>
        <taxon>Eukaryota</taxon>
        <taxon>Viridiplantae</taxon>
        <taxon>Streptophyta</taxon>
        <taxon>Embryophyta</taxon>
        <taxon>Tracheophyta</taxon>
        <taxon>Spermatophyta</taxon>
        <taxon>Magnoliopsida</taxon>
        <taxon>eudicotyledons</taxon>
        <taxon>Gunneridae</taxon>
        <taxon>Pentapetalae</taxon>
        <taxon>asterids</taxon>
        <taxon>lamiids</taxon>
        <taxon>Gentianales</taxon>
        <taxon>Rubiaceae</taxon>
        <taxon>Cinchonoideae</taxon>
        <taxon>Cinchoneae</taxon>
        <taxon>Cinchona</taxon>
    </lineage>
</organism>
<gene>
    <name evidence="8" type="ORF">ACH5RR_039570</name>
</gene>
<dbReference type="PANTHER" id="PTHR48060">
    <property type="entry name" value="DNA DAMAGE-REPAIR/TOLERATION PROTEIN DRT100"/>
    <property type="match status" value="1"/>
</dbReference>
<dbReference type="PANTHER" id="PTHR48060:SF21">
    <property type="entry name" value="L DOMAIN-LIKE PROTEIN"/>
    <property type="match status" value="1"/>
</dbReference>
<evidence type="ECO:0000256" key="2">
    <source>
        <dbReference type="ARBA" id="ARBA00022614"/>
    </source>
</evidence>
<feature type="domain" description="Leucine-rich repeat-containing N-terminal plant-type" evidence="7">
    <location>
        <begin position="55"/>
        <end position="94"/>
    </location>
</feature>
<keyword evidence="4" id="KW-0677">Repeat</keyword>
<comment type="subcellular location">
    <subcellularLocation>
        <location evidence="1">Membrane</location>
    </subcellularLocation>
</comment>